<name>A0A1I2RV21_9BACL</name>
<organism evidence="2 3">
    <name type="scientific">Planifilum fulgidum</name>
    <dbReference type="NCBI Taxonomy" id="201973"/>
    <lineage>
        <taxon>Bacteria</taxon>
        <taxon>Bacillati</taxon>
        <taxon>Bacillota</taxon>
        <taxon>Bacilli</taxon>
        <taxon>Bacillales</taxon>
        <taxon>Thermoactinomycetaceae</taxon>
        <taxon>Planifilum</taxon>
    </lineage>
</organism>
<dbReference type="EMBL" id="FOOK01000032">
    <property type="protein sequence ID" value="SFG41621.1"/>
    <property type="molecule type" value="Genomic_DNA"/>
</dbReference>
<evidence type="ECO:0000256" key="1">
    <source>
        <dbReference type="SAM" id="MobiDB-lite"/>
    </source>
</evidence>
<reference evidence="2 3" key="1">
    <citation type="submission" date="2016-10" db="EMBL/GenBank/DDBJ databases">
        <authorList>
            <person name="de Groot N.N."/>
        </authorList>
    </citation>
    <scope>NUCLEOTIDE SEQUENCE [LARGE SCALE GENOMIC DNA]</scope>
    <source>
        <strain evidence="2 3">DSM 44945</strain>
    </source>
</reference>
<dbReference type="AlphaFoldDB" id="A0A1I2RV21"/>
<proteinExistence type="predicted"/>
<evidence type="ECO:0000313" key="2">
    <source>
        <dbReference type="EMBL" id="SFG41621.1"/>
    </source>
</evidence>
<dbReference type="RefSeq" id="WP_092040537.1">
    <property type="nucleotide sequence ID" value="NZ_FOOK01000032.1"/>
</dbReference>
<feature type="region of interest" description="Disordered" evidence="1">
    <location>
        <begin position="219"/>
        <end position="243"/>
    </location>
</feature>
<evidence type="ECO:0000313" key="3">
    <source>
        <dbReference type="Proteomes" id="UP000198661"/>
    </source>
</evidence>
<gene>
    <name evidence="2" type="ORF">SAMN04488025_1329</name>
</gene>
<dbReference type="STRING" id="201973.SAMN04488025_1329"/>
<keyword evidence="3" id="KW-1185">Reference proteome</keyword>
<protein>
    <submittedName>
        <fullName evidence="2">Uncharacterized protein</fullName>
    </submittedName>
</protein>
<sequence length="243" mass="27904">MISVTKPRNRRQRVKNLLVPFLEEHIWPLLEPEGFCWRRSLRFWRGDSSGRQALEFAFRLSRRRTDPVLAYLCPRITVRKPGLGKQVQKLMGEETTAKKNPEVLVHQSVGLVSPDRANTRWILFGEEDLTDLGPFLGEYVKTYVLPFLNRYRSCRDIVEGWESGDERLAPPPGGWIQMVAACLEAGRKEQAAKILWSKVWGKAELREEYRFALRQLGIDPTPGQREEPETVPGTAQILDAPLP</sequence>
<dbReference type="OrthoDB" id="2987407at2"/>
<dbReference type="Proteomes" id="UP000198661">
    <property type="component" value="Unassembled WGS sequence"/>
</dbReference>
<accession>A0A1I2RV21</accession>